<name>A0ABW5YHL9_9FLAO</name>
<evidence type="ECO:0000313" key="4">
    <source>
        <dbReference type="Proteomes" id="UP001597534"/>
    </source>
</evidence>
<keyword evidence="4" id="KW-1185">Reference proteome</keyword>
<dbReference type="Gene3D" id="1.25.40.10">
    <property type="entry name" value="Tetratricopeptide repeat domain"/>
    <property type="match status" value="1"/>
</dbReference>
<feature type="repeat" description="TPR" evidence="1">
    <location>
        <begin position="244"/>
        <end position="277"/>
    </location>
</feature>
<proteinExistence type="predicted"/>
<dbReference type="InterPro" id="IPR011990">
    <property type="entry name" value="TPR-like_helical_dom_sf"/>
</dbReference>
<evidence type="ECO:0008006" key="5">
    <source>
        <dbReference type="Google" id="ProtNLM"/>
    </source>
</evidence>
<feature type="chain" id="PRO_5047423700" description="Tetratricopeptide repeat protein" evidence="2">
    <location>
        <begin position="19"/>
        <end position="368"/>
    </location>
</feature>
<dbReference type="RefSeq" id="WP_379810045.1">
    <property type="nucleotide sequence ID" value="NZ_JBHUPC010000006.1"/>
</dbReference>
<evidence type="ECO:0000256" key="1">
    <source>
        <dbReference type="PROSITE-ProRule" id="PRU00339"/>
    </source>
</evidence>
<keyword evidence="2" id="KW-0732">Signal</keyword>
<dbReference type="InterPro" id="IPR019734">
    <property type="entry name" value="TPR_rpt"/>
</dbReference>
<dbReference type="SUPFAM" id="SSF48452">
    <property type="entry name" value="TPR-like"/>
    <property type="match status" value="1"/>
</dbReference>
<protein>
    <recommendedName>
        <fullName evidence="5">Tetratricopeptide repeat protein</fullName>
    </recommendedName>
</protein>
<dbReference type="Proteomes" id="UP001597534">
    <property type="component" value="Unassembled WGS sequence"/>
</dbReference>
<dbReference type="EMBL" id="JBHUPC010000006">
    <property type="protein sequence ID" value="MFD2890587.1"/>
    <property type="molecule type" value="Genomic_DNA"/>
</dbReference>
<evidence type="ECO:0000256" key="2">
    <source>
        <dbReference type="SAM" id="SignalP"/>
    </source>
</evidence>
<feature type="signal peptide" evidence="2">
    <location>
        <begin position="1"/>
        <end position="18"/>
    </location>
</feature>
<evidence type="ECO:0000313" key="3">
    <source>
        <dbReference type="EMBL" id="MFD2890587.1"/>
    </source>
</evidence>
<comment type="caution">
    <text evidence="3">The sequence shown here is derived from an EMBL/GenBank/DDBJ whole genome shotgun (WGS) entry which is preliminary data.</text>
</comment>
<keyword evidence="1" id="KW-0802">TPR repeat</keyword>
<gene>
    <name evidence="3" type="ORF">ACFS5J_00950</name>
</gene>
<accession>A0ABW5YHL9</accession>
<reference evidence="4" key="1">
    <citation type="journal article" date="2019" name="Int. J. Syst. Evol. Microbiol.">
        <title>The Global Catalogue of Microorganisms (GCM) 10K type strain sequencing project: providing services to taxonomists for standard genome sequencing and annotation.</title>
        <authorList>
            <consortium name="The Broad Institute Genomics Platform"/>
            <consortium name="The Broad Institute Genome Sequencing Center for Infectious Disease"/>
            <person name="Wu L."/>
            <person name="Ma J."/>
        </authorList>
    </citation>
    <scope>NUCLEOTIDE SEQUENCE [LARGE SCALE GENOMIC DNA]</scope>
    <source>
        <strain evidence="4">KCTC 22671</strain>
    </source>
</reference>
<dbReference type="PROSITE" id="PS50005">
    <property type="entry name" value="TPR"/>
    <property type="match status" value="1"/>
</dbReference>
<organism evidence="3 4">
    <name type="scientific">Flavobacterium chuncheonense</name>
    <dbReference type="NCBI Taxonomy" id="2026653"/>
    <lineage>
        <taxon>Bacteria</taxon>
        <taxon>Pseudomonadati</taxon>
        <taxon>Bacteroidota</taxon>
        <taxon>Flavobacteriia</taxon>
        <taxon>Flavobacteriales</taxon>
        <taxon>Flavobacteriaceae</taxon>
        <taxon>Flavobacterium</taxon>
    </lineage>
</organism>
<sequence length="368" mass="41701">MKKVILSVAMLVSIASFAQKEELKTLKKIYAKNSISEKDLAEYKEASNALSGLASEKSDVVYAKFYKAMYPTVVLASKGDKATMQDQMALYSADFIKQYGIAIDETIAFEKESGKKIYTDELIQEKLQFKQGLANLAYSMNKASKFKEGSSFFYALYLFDPKNEGQSLENAAIMAVQAKDYKLAEKLYTEFAESDYLNNGTMYFAINKASGNEESFPNRDARVKMIASGVYEKPRDVKMTTKKPDVYKTLAIVIDQNGDSEKAKLAYDKAYELNPSDQEIKDAIFRLNFNSGYDKLKGDRALVDEMNNNLNNKAKFDELMVQRKAIFKNALPDFEKAYSVKKDDNNTKQLLKMAYDILDMKEKANTIK</sequence>